<feature type="domain" description="Aminotransferase class I/classII large" evidence="42">
    <location>
        <begin position="34"/>
        <end position="417"/>
    </location>
</feature>
<evidence type="ECO:0000256" key="6">
    <source>
        <dbReference type="ARBA" id="ARBA00022679"/>
    </source>
</evidence>
<comment type="catalytic activity">
    <reaction evidence="11">
        <text>L-2-aminoadipate + glyoxylate = 2-oxoadipate + glycine</text>
        <dbReference type="Rhea" id="RHEA:69112"/>
        <dbReference type="ChEBI" id="CHEBI:36655"/>
        <dbReference type="ChEBI" id="CHEBI:57305"/>
        <dbReference type="ChEBI" id="CHEBI:57499"/>
        <dbReference type="ChEBI" id="CHEBI:58672"/>
    </reaction>
    <physiologicalReaction direction="left-to-right" evidence="11">
        <dbReference type="Rhea" id="RHEA:69113"/>
    </physiologicalReaction>
</comment>
<evidence type="ECO:0000256" key="16">
    <source>
        <dbReference type="ARBA" id="ARBA00051879"/>
    </source>
</evidence>
<comment type="catalytic activity">
    <reaction evidence="8">
        <text>L-kynurenine + 2-oxoglutarate = kynurenate + L-glutamate + H2O</text>
        <dbReference type="Rhea" id="RHEA:65560"/>
        <dbReference type="ChEBI" id="CHEBI:15377"/>
        <dbReference type="ChEBI" id="CHEBI:16810"/>
        <dbReference type="ChEBI" id="CHEBI:29985"/>
        <dbReference type="ChEBI" id="CHEBI:57959"/>
        <dbReference type="ChEBI" id="CHEBI:58454"/>
        <dbReference type="EC" id="2.6.1.7"/>
    </reaction>
    <physiologicalReaction direction="left-to-right" evidence="8">
        <dbReference type="Rhea" id="RHEA:65561"/>
    </physiologicalReaction>
</comment>
<comment type="catalytic activity">
    <reaction evidence="15">
        <text>2-oxoadipate + L-kynurenine = L-2-aminoadipate + kynurenate + H2O</text>
        <dbReference type="Rhea" id="RHEA:70047"/>
        <dbReference type="ChEBI" id="CHEBI:15377"/>
        <dbReference type="ChEBI" id="CHEBI:57499"/>
        <dbReference type="ChEBI" id="CHEBI:57959"/>
        <dbReference type="ChEBI" id="CHEBI:58454"/>
        <dbReference type="ChEBI" id="CHEBI:58672"/>
    </reaction>
    <physiologicalReaction direction="left-to-right" evidence="15">
        <dbReference type="Rhea" id="RHEA:70048"/>
    </physiologicalReaction>
</comment>
<evidence type="ECO:0000256" key="29">
    <source>
        <dbReference type="ARBA" id="ARBA00067027"/>
    </source>
</evidence>
<comment type="cofactor">
    <cofactor evidence="1">
        <name>pyridoxal 5'-phosphate</name>
        <dbReference type="ChEBI" id="CHEBI:597326"/>
    </cofactor>
</comment>
<dbReference type="InterPro" id="IPR015424">
    <property type="entry name" value="PyrdxlP-dep_Trfase"/>
</dbReference>
<evidence type="ECO:0000256" key="25">
    <source>
        <dbReference type="ARBA" id="ARBA00052831"/>
    </source>
</evidence>
<comment type="catalytic activity">
    <reaction evidence="21">
        <text>glyoxylate + L-methionine = 4-methylsulfanyl-2-oxobutanoate + glycine</text>
        <dbReference type="Rhea" id="RHEA:22884"/>
        <dbReference type="ChEBI" id="CHEBI:16723"/>
        <dbReference type="ChEBI" id="CHEBI:36655"/>
        <dbReference type="ChEBI" id="CHEBI:57305"/>
        <dbReference type="ChEBI" id="CHEBI:57844"/>
        <dbReference type="EC" id="2.6.1.73"/>
    </reaction>
</comment>
<dbReference type="Gene3D" id="3.40.640.10">
    <property type="entry name" value="Type I PLP-dependent aspartate aminotransferase-like (Major domain)"/>
    <property type="match status" value="1"/>
</dbReference>
<dbReference type="OrthoDB" id="691673at2759"/>
<evidence type="ECO:0000256" key="5">
    <source>
        <dbReference type="ARBA" id="ARBA00022576"/>
    </source>
</evidence>
<evidence type="ECO:0000256" key="32">
    <source>
        <dbReference type="ARBA" id="ARBA00075068"/>
    </source>
</evidence>
<comment type="catalytic activity">
    <reaction evidence="14">
        <text>2-oxo-3-sulfanylpropanoate + L-kynurenine = kynurenate + L-cysteine + H2O</text>
        <dbReference type="Rhea" id="RHEA:69104"/>
        <dbReference type="ChEBI" id="CHEBI:15377"/>
        <dbReference type="ChEBI" id="CHEBI:35235"/>
        <dbReference type="ChEBI" id="CHEBI:57678"/>
        <dbReference type="ChEBI" id="CHEBI:57959"/>
        <dbReference type="ChEBI" id="CHEBI:58454"/>
    </reaction>
    <physiologicalReaction direction="left-to-right" evidence="14">
        <dbReference type="Rhea" id="RHEA:69105"/>
    </physiologicalReaction>
</comment>
<comment type="function">
    <text evidence="26">Transaminase with broad substrate specificity. Has transaminase activity towards aminoadipate, kynurenine, methionine and glutamate. Shows activity also towards tryptophan, aspartate and hydroxykynurenine. Accepts a variety of oxo-acids as amino-group acceptors, with a preference for 2-oxoglutarate, 2-oxocaproic acid, phenylpyruvate and alpha-oxo-gamma-methiol butyric acid. Can also use glyoxylate as amino-group acceptor (in vitro).</text>
</comment>
<dbReference type="GO" id="GO:0047958">
    <property type="term" value="F:glycine:2-oxoglutarate aminotransferase activity"/>
    <property type="evidence" value="ECO:0007669"/>
    <property type="project" value="UniProtKB-EC"/>
</dbReference>
<dbReference type="EC" id="2.6.1.63" evidence="4"/>
<evidence type="ECO:0000256" key="24">
    <source>
        <dbReference type="ARBA" id="ARBA00052580"/>
    </source>
</evidence>
<dbReference type="GeneID" id="109467981"/>
<evidence type="ECO:0000256" key="31">
    <source>
        <dbReference type="ARBA" id="ARBA00074091"/>
    </source>
</evidence>
<dbReference type="InterPro" id="IPR015421">
    <property type="entry name" value="PyrdxlP-dep_Trfase_major"/>
</dbReference>
<dbReference type="CDD" id="cd00609">
    <property type="entry name" value="AAT_like"/>
    <property type="match status" value="1"/>
</dbReference>
<comment type="catalytic activity">
    <reaction evidence="17">
        <text>indole-3-pyruvate + L-kynurenine = kynurenate + L-tryptophan + H2O</text>
        <dbReference type="Rhea" id="RHEA:66052"/>
        <dbReference type="ChEBI" id="CHEBI:15377"/>
        <dbReference type="ChEBI" id="CHEBI:17640"/>
        <dbReference type="ChEBI" id="CHEBI:57912"/>
        <dbReference type="ChEBI" id="CHEBI:57959"/>
        <dbReference type="ChEBI" id="CHEBI:58454"/>
    </reaction>
    <physiologicalReaction direction="left-to-right" evidence="17">
        <dbReference type="Rhea" id="RHEA:66053"/>
    </physiologicalReaction>
</comment>
<dbReference type="GO" id="GO:0047536">
    <property type="term" value="F:2-aminoadipate transaminase activity"/>
    <property type="evidence" value="ECO:0007669"/>
    <property type="project" value="UniProtKB-EC"/>
</dbReference>
<evidence type="ECO:0000256" key="39">
    <source>
        <dbReference type="ARBA" id="ARBA00083236"/>
    </source>
</evidence>
<dbReference type="GO" id="GO:0050094">
    <property type="term" value="F:methionine-glyoxylate transaminase activity"/>
    <property type="evidence" value="ECO:0007669"/>
    <property type="project" value="UniProtKB-EC"/>
</dbReference>
<dbReference type="Proteomes" id="UP000515135">
    <property type="component" value="Unplaced"/>
</dbReference>
<gene>
    <name evidence="44" type="primary">LOC109467981</name>
</gene>
<evidence type="ECO:0000256" key="4">
    <source>
        <dbReference type="ARBA" id="ARBA00013010"/>
    </source>
</evidence>
<evidence type="ECO:0000256" key="23">
    <source>
        <dbReference type="ARBA" id="ARBA00052537"/>
    </source>
</evidence>
<evidence type="ECO:0000256" key="7">
    <source>
        <dbReference type="ARBA" id="ARBA00022898"/>
    </source>
</evidence>
<evidence type="ECO:0000256" key="12">
    <source>
        <dbReference type="ARBA" id="ARBA00051090"/>
    </source>
</evidence>
<evidence type="ECO:0000259" key="42">
    <source>
        <dbReference type="Pfam" id="PF00155"/>
    </source>
</evidence>
<name>A0A6P4YWU2_BRABE</name>
<comment type="catalytic activity">
    <reaction evidence="22">
        <text>L-leucine + glyoxylate = 4-methyl-2-oxopentanoate + glycine</text>
        <dbReference type="Rhea" id="RHEA:69128"/>
        <dbReference type="ChEBI" id="CHEBI:17865"/>
        <dbReference type="ChEBI" id="CHEBI:36655"/>
        <dbReference type="ChEBI" id="CHEBI:57305"/>
        <dbReference type="ChEBI" id="CHEBI:57427"/>
    </reaction>
</comment>
<comment type="catalytic activity">
    <reaction evidence="16">
        <text>2-oxobutanoate + L-kynurenine = (2S)-2-aminobutanoate + kynurenate + H2O</text>
        <dbReference type="Rhea" id="RHEA:66044"/>
        <dbReference type="ChEBI" id="CHEBI:15377"/>
        <dbReference type="ChEBI" id="CHEBI:16763"/>
        <dbReference type="ChEBI" id="CHEBI:57959"/>
        <dbReference type="ChEBI" id="CHEBI:58454"/>
        <dbReference type="ChEBI" id="CHEBI:74359"/>
    </reaction>
    <physiologicalReaction direction="left-to-right" evidence="16">
        <dbReference type="Rhea" id="RHEA:66045"/>
    </physiologicalReaction>
</comment>
<evidence type="ECO:0000256" key="33">
    <source>
        <dbReference type="ARBA" id="ARBA00080697"/>
    </source>
</evidence>
<dbReference type="GO" id="GO:0005759">
    <property type="term" value="C:mitochondrial matrix"/>
    <property type="evidence" value="ECO:0007669"/>
    <property type="project" value="UniProtKB-ARBA"/>
</dbReference>
<protein>
    <recommendedName>
        <fullName evidence="31">Kynurenine/alpha-aminoadipate aminotransferase, mitochondrial</fullName>
        <ecNumber evidence="29">2.6.1.39</ecNumber>
        <ecNumber evidence="28">2.6.1.4</ecNumber>
        <ecNumber evidence="4">2.6.1.63</ecNumber>
        <ecNumber evidence="3">2.6.1.7</ecNumber>
        <ecNumber evidence="30">2.6.1.73</ecNumber>
    </recommendedName>
    <alternativeName>
        <fullName evidence="41">2-aminoadipate aminotransferase</fullName>
    </alternativeName>
    <alternativeName>
        <fullName evidence="34">2-aminoadipate transaminase</fullName>
    </alternativeName>
    <alternativeName>
        <fullName evidence="37">Alpha-aminoadipate aminotransferase</fullName>
    </alternativeName>
    <alternativeName>
        <fullName evidence="36">Glycine transaminase AADAT</fullName>
    </alternativeName>
    <alternativeName>
        <fullName evidence="40">Kynurenine aminotransferase II</fullName>
    </alternativeName>
    <alternativeName>
        <fullName evidence="35">Kynurenine--glyoxylate transaminase AADAT</fullName>
    </alternativeName>
    <alternativeName>
        <fullName evidence="38">Kynurenine--oxoglutarate aminotransferase II</fullName>
    </alternativeName>
    <alternativeName>
        <fullName evidence="39">Kynurenine--oxoglutarate transaminase 2</fullName>
    </alternativeName>
    <alternativeName>
        <fullName evidence="33">Kynurenine--oxoglutarate transaminase II</fullName>
    </alternativeName>
    <alternativeName>
        <fullName evidence="32">Methionine--glyoxylate transaminase AADAT</fullName>
    </alternativeName>
</protein>
<evidence type="ECO:0000256" key="30">
    <source>
        <dbReference type="ARBA" id="ARBA00067059"/>
    </source>
</evidence>
<dbReference type="PANTHER" id="PTHR42790">
    <property type="entry name" value="AMINOTRANSFERASE"/>
    <property type="match status" value="1"/>
</dbReference>
<evidence type="ECO:0000256" key="41">
    <source>
        <dbReference type="ARBA" id="ARBA00083735"/>
    </source>
</evidence>
<dbReference type="FunFam" id="3.40.640.10:FF:000071">
    <property type="entry name" value="Kynurenine/alpha-aminoadipate aminotransferase, mitochondrial"/>
    <property type="match status" value="1"/>
</dbReference>
<comment type="catalytic activity">
    <reaction evidence="19">
        <text>L-tryptophan + glyoxylate = indole-3-pyruvate + glycine</text>
        <dbReference type="Rhea" id="RHEA:69124"/>
        <dbReference type="ChEBI" id="CHEBI:17640"/>
        <dbReference type="ChEBI" id="CHEBI:36655"/>
        <dbReference type="ChEBI" id="CHEBI:57305"/>
        <dbReference type="ChEBI" id="CHEBI:57912"/>
    </reaction>
</comment>
<organism evidence="43 44">
    <name type="scientific">Branchiostoma belcheri</name>
    <name type="common">Amphioxus</name>
    <dbReference type="NCBI Taxonomy" id="7741"/>
    <lineage>
        <taxon>Eukaryota</taxon>
        <taxon>Metazoa</taxon>
        <taxon>Chordata</taxon>
        <taxon>Cephalochordata</taxon>
        <taxon>Leptocardii</taxon>
        <taxon>Amphioxiformes</taxon>
        <taxon>Branchiostomatidae</taxon>
        <taxon>Branchiostoma</taxon>
    </lineage>
</organism>
<evidence type="ECO:0000256" key="36">
    <source>
        <dbReference type="ARBA" id="ARBA00082040"/>
    </source>
</evidence>
<evidence type="ECO:0000256" key="26">
    <source>
        <dbReference type="ARBA" id="ARBA00056991"/>
    </source>
</evidence>
<dbReference type="PANTHER" id="PTHR42790:SF19">
    <property type="entry name" value="KYNURENINE_ALPHA-AMINOADIPATE AMINOTRANSFERASE, MITOCHONDRIAL"/>
    <property type="match status" value="1"/>
</dbReference>
<evidence type="ECO:0000256" key="37">
    <source>
        <dbReference type="ARBA" id="ARBA00082705"/>
    </source>
</evidence>
<evidence type="ECO:0000256" key="19">
    <source>
        <dbReference type="ARBA" id="ARBA00052393"/>
    </source>
</evidence>
<comment type="catalytic activity">
    <reaction evidence="9">
        <text>L-kynurenine + glyoxylate = kynurenate + glycine + H2O</text>
        <dbReference type="Rhea" id="RHEA:65896"/>
        <dbReference type="ChEBI" id="CHEBI:15377"/>
        <dbReference type="ChEBI" id="CHEBI:36655"/>
        <dbReference type="ChEBI" id="CHEBI:57305"/>
        <dbReference type="ChEBI" id="CHEBI:57959"/>
        <dbReference type="ChEBI" id="CHEBI:58454"/>
        <dbReference type="EC" id="2.6.1.63"/>
    </reaction>
    <physiologicalReaction direction="left-to-right" evidence="9">
        <dbReference type="Rhea" id="RHEA:65897"/>
    </physiologicalReaction>
</comment>
<evidence type="ECO:0000256" key="28">
    <source>
        <dbReference type="ARBA" id="ARBA00066546"/>
    </source>
</evidence>
<keyword evidence="5" id="KW-0032">Aminotransferase</keyword>
<dbReference type="EC" id="2.6.1.39" evidence="29"/>
<comment type="catalytic activity">
    <reaction evidence="24">
        <text>3-phenylpyruvate + L-kynurenine = kynurenate + L-phenylalanine + H2O</text>
        <dbReference type="Rhea" id="RHEA:66092"/>
        <dbReference type="ChEBI" id="CHEBI:15377"/>
        <dbReference type="ChEBI" id="CHEBI:18005"/>
        <dbReference type="ChEBI" id="CHEBI:57959"/>
        <dbReference type="ChEBI" id="CHEBI:58095"/>
        <dbReference type="ChEBI" id="CHEBI:58454"/>
    </reaction>
    <physiologicalReaction direction="left-to-right" evidence="24">
        <dbReference type="Rhea" id="RHEA:66093"/>
    </physiologicalReaction>
</comment>
<evidence type="ECO:0000256" key="2">
    <source>
        <dbReference type="ARBA" id="ARBA00007441"/>
    </source>
</evidence>
<dbReference type="EC" id="2.6.1.73" evidence="30"/>
<evidence type="ECO:0000256" key="38">
    <source>
        <dbReference type="ARBA" id="ARBA00082796"/>
    </source>
</evidence>
<evidence type="ECO:0000256" key="18">
    <source>
        <dbReference type="ARBA" id="ARBA00052128"/>
    </source>
</evidence>
<evidence type="ECO:0000256" key="10">
    <source>
        <dbReference type="ARBA" id="ARBA00050142"/>
    </source>
</evidence>
<keyword evidence="7" id="KW-0663">Pyridoxal phosphate</keyword>
<comment type="catalytic activity">
    <reaction evidence="10">
        <text>L-tyrosine + glyoxylate = 3-(4-hydroxyphenyl)pyruvate + glycine</text>
        <dbReference type="Rhea" id="RHEA:69116"/>
        <dbReference type="ChEBI" id="CHEBI:36242"/>
        <dbReference type="ChEBI" id="CHEBI:36655"/>
        <dbReference type="ChEBI" id="CHEBI:57305"/>
        <dbReference type="ChEBI" id="CHEBI:58315"/>
    </reaction>
</comment>
<dbReference type="InterPro" id="IPR004839">
    <property type="entry name" value="Aminotransferase_I/II_large"/>
</dbReference>
<accession>A0A6P4YWU2</accession>
<comment type="catalytic activity">
    <reaction evidence="12">
        <text>2-oxopentanoate + L-kynurenine = L-2-aminopentanoate + kynurenate + H2O</text>
        <dbReference type="Rhea" id="RHEA:66076"/>
        <dbReference type="ChEBI" id="CHEBI:15377"/>
        <dbReference type="ChEBI" id="CHEBI:28644"/>
        <dbReference type="ChEBI" id="CHEBI:57959"/>
        <dbReference type="ChEBI" id="CHEBI:58441"/>
        <dbReference type="ChEBI" id="CHEBI:58454"/>
    </reaction>
    <physiologicalReaction direction="left-to-right" evidence="12">
        <dbReference type="Rhea" id="RHEA:66077"/>
    </physiologicalReaction>
</comment>
<evidence type="ECO:0000256" key="3">
    <source>
        <dbReference type="ARBA" id="ARBA00012751"/>
    </source>
</evidence>
<dbReference type="GO" id="GO:1901605">
    <property type="term" value="P:alpha-amino acid metabolic process"/>
    <property type="evidence" value="ECO:0007669"/>
    <property type="project" value="TreeGrafter"/>
</dbReference>
<reference evidence="44" key="1">
    <citation type="submission" date="2025-08" db="UniProtKB">
        <authorList>
            <consortium name="RefSeq"/>
        </authorList>
    </citation>
    <scope>IDENTIFICATION</scope>
    <source>
        <tissue evidence="44">Gonad</tissue>
    </source>
</reference>
<keyword evidence="6" id="KW-0808">Transferase</keyword>
<evidence type="ECO:0000256" key="1">
    <source>
        <dbReference type="ARBA" id="ARBA00001933"/>
    </source>
</evidence>
<dbReference type="Pfam" id="PF00155">
    <property type="entry name" value="Aminotran_1_2"/>
    <property type="match status" value="1"/>
</dbReference>
<dbReference type="GO" id="GO:0016212">
    <property type="term" value="F:kynurenine-oxoglutarate transaminase activity"/>
    <property type="evidence" value="ECO:0007669"/>
    <property type="project" value="UniProtKB-EC"/>
</dbReference>
<evidence type="ECO:0000313" key="44">
    <source>
        <dbReference type="RefSeq" id="XP_019621721.1"/>
    </source>
</evidence>
<evidence type="ECO:0000256" key="8">
    <source>
        <dbReference type="ARBA" id="ARBA00047478"/>
    </source>
</evidence>
<evidence type="ECO:0000256" key="40">
    <source>
        <dbReference type="ARBA" id="ARBA00083286"/>
    </source>
</evidence>
<evidence type="ECO:0000256" key="27">
    <source>
        <dbReference type="ARBA" id="ARBA00060610"/>
    </source>
</evidence>
<proteinExistence type="inferred from homology"/>
<dbReference type="KEGG" id="bbel:109467981"/>
<evidence type="ECO:0000256" key="9">
    <source>
        <dbReference type="ARBA" id="ARBA00047677"/>
    </source>
</evidence>
<dbReference type="EC" id="2.6.1.7" evidence="3"/>
<dbReference type="AlphaFoldDB" id="A0A6P4YWU2"/>
<sequence length="428" mass="47913">MNYARFLNAVSKARVASPIRELTAIQQQGPPTLISLASGMPNTDMFPFTQASVTLPDDSQLHLDQKLIKRALQYSPSPGIPELVQWLKGLQVQLHSPPTCQLAPEQGQMDLCVTTGSQEALSKTFEMLVTPGDNILMDQPTYPGTLAAVRPLGCNLLPVETDQLGMKPGALRGVLSRWKPEDCKNPQSDIPKVLYTIPNGGNPTGATLSLDRRQEIYEIARNYDLMILEDDPYYFLQFTRPHLPSFLSMDVDGRVLKFDSFSKILSSGMRVGYVTGPKPVVSKIILHIQASTLHTSTLTQMILYLLLEKWGVDGFLEHCDRVSDFYKERRDHMIKSADRWLTGLAEWHCPSAGMFLWLRLLGIQNTHKLIMEKAMEREVLFVPGNAFSLTPGEPSPYVRAAFSQATPEQMDKGLERLAGLLREERQTS</sequence>
<comment type="catalytic activity">
    <reaction evidence="23">
        <text>glycine + 2-oxoglutarate = glyoxylate + L-glutamate</text>
        <dbReference type="Rhea" id="RHEA:14089"/>
        <dbReference type="ChEBI" id="CHEBI:16810"/>
        <dbReference type="ChEBI" id="CHEBI:29985"/>
        <dbReference type="ChEBI" id="CHEBI:36655"/>
        <dbReference type="ChEBI" id="CHEBI:57305"/>
        <dbReference type="EC" id="2.6.1.4"/>
    </reaction>
</comment>
<evidence type="ECO:0000256" key="15">
    <source>
        <dbReference type="ARBA" id="ARBA00051759"/>
    </source>
</evidence>
<dbReference type="FunFam" id="3.90.1150.10:FF:000166">
    <property type="entry name" value="Kynurenine/alpha-aminoadipate aminotransferase, mitochondrial"/>
    <property type="match status" value="1"/>
</dbReference>
<comment type="pathway">
    <text evidence="27">Amino-acid degradation; L-lysine degradation via saccharopine pathway; glutaryl-CoA from L-lysine: step 4/6.</text>
</comment>
<comment type="catalytic activity">
    <reaction evidence="20">
        <text>glyoxylate + L-phenylalanine = 3-phenylpyruvate + glycine</text>
        <dbReference type="Rhea" id="RHEA:69120"/>
        <dbReference type="ChEBI" id="CHEBI:18005"/>
        <dbReference type="ChEBI" id="CHEBI:36655"/>
        <dbReference type="ChEBI" id="CHEBI:57305"/>
        <dbReference type="ChEBI" id="CHEBI:58095"/>
    </reaction>
</comment>
<evidence type="ECO:0000256" key="20">
    <source>
        <dbReference type="ARBA" id="ARBA00052400"/>
    </source>
</evidence>
<dbReference type="GO" id="GO:0047315">
    <property type="term" value="F:kynurenine-glyoxylate transaminase activity"/>
    <property type="evidence" value="ECO:0007669"/>
    <property type="project" value="UniProtKB-EC"/>
</dbReference>
<evidence type="ECO:0000256" key="17">
    <source>
        <dbReference type="ARBA" id="ARBA00052124"/>
    </source>
</evidence>
<evidence type="ECO:0000256" key="34">
    <source>
        <dbReference type="ARBA" id="ARBA00080916"/>
    </source>
</evidence>
<dbReference type="GO" id="GO:0030170">
    <property type="term" value="F:pyridoxal phosphate binding"/>
    <property type="evidence" value="ECO:0007669"/>
    <property type="project" value="InterPro"/>
</dbReference>
<keyword evidence="43" id="KW-1185">Reference proteome</keyword>
<dbReference type="EC" id="2.6.1.4" evidence="28"/>
<evidence type="ECO:0000256" key="14">
    <source>
        <dbReference type="ARBA" id="ARBA00051742"/>
    </source>
</evidence>
<dbReference type="InterPro" id="IPR050859">
    <property type="entry name" value="Class-I_PLP-dep_aminotransf"/>
</dbReference>
<comment type="catalytic activity">
    <reaction evidence="13">
        <text>4-methylsulfanyl-2-oxobutanoate + L-kynurenine = kynurenate + L-methionine + H2O</text>
        <dbReference type="Rhea" id="RHEA:69096"/>
        <dbReference type="ChEBI" id="CHEBI:15377"/>
        <dbReference type="ChEBI" id="CHEBI:16723"/>
        <dbReference type="ChEBI" id="CHEBI:57844"/>
        <dbReference type="ChEBI" id="CHEBI:57959"/>
        <dbReference type="ChEBI" id="CHEBI:58454"/>
    </reaction>
    <physiologicalReaction direction="left-to-right" evidence="13">
        <dbReference type="Rhea" id="RHEA:69097"/>
    </physiologicalReaction>
</comment>
<evidence type="ECO:0000256" key="13">
    <source>
        <dbReference type="ARBA" id="ARBA00051184"/>
    </source>
</evidence>
<comment type="similarity">
    <text evidence="2">Belongs to the class-I pyridoxal-phosphate-dependent aminotransferase family.</text>
</comment>
<evidence type="ECO:0000256" key="35">
    <source>
        <dbReference type="ARBA" id="ARBA00081438"/>
    </source>
</evidence>
<evidence type="ECO:0000313" key="43">
    <source>
        <dbReference type="Proteomes" id="UP000515135"/>
    </source>
</evidence>
<dbReference type="SUPFAM" id="SSF53383">
    <property type="entry name" value="PLP-dependent transferases"/>
    <property type="match status" value="1"/>
</dbReference>
<evidence type="ECO:0000256" key="11">
    <source>
        <dbReference type="ARBA" id="ARBA00050937"/>
    </source>
</evidence>
<comment type="catalytic activity">
    <reaction evidence="18">
        <text>2-oxohexanoate + L-kynurenine = L-2-aminohexanoate + kynurenate + H2O</text>
        <dbReference type="Rhea" id="RHEA:66060"/>
        <dbReference type="ChEBI" id="CHEBI:15377"/>
        <dbReference type="ChEBI" id="CHEBI:35177"/>
        <dbReference type="ChEBI" id="CHEBI:57959"/>
        <dbReference type="ChEBI" id="CHEBI:58454"/>
        <dbReference type="ChEBI" id="CHEBI:58455"/>
    </reaction>
    <physiologicalReaction direction="left-to-right" evidence="18">
        <dbReference type="Rhea" id="RHEA:66061"/>
    </physiologicalReaction>
</comment>
<dbReference type="RefSeq" id="XP_019621721.1">
    <property type="nucleotide sequence ID" value="XM_019766162.1"/>
</dbReference>
<evidence type="ECO:0000256" key="21">
    <source>
        <dbReference type="ARBA" id="ARBA00052404"/>
    </source>
</evidence>
<evidence type="ECO:0000256" key="22">
    <source>
        <dbReference type="ARBA" id="ARBA00052518"/>
    </source>
</evidence>
<comment type="catalytic activity">
    <reaction evidence="25">
        <text>4-methyl-2-oxopentanoate + L-kynurenine = kynurenate + L-leucine + H2O</text>
        <dbReference type="Rhea" id="RHEA:66068"/>
        <dbReference type="ChEBI" id="CHEBI:15377"/>
        <dbReference type="ChEBI" id="CHEBI:17865"/>
        <dbReference type="ChEBI" id="CHEBI:57427"/>
        <dbReference type="ChEBI" id="CHEBI:57959"/>
        <dbReference type="ChEBI" id="CHEBI:58454"/>
    </reaction>
    <physiologicalReaction direction="left-to-right" evidence="25">
        <dbReference type="Rhea" id="RHEA:66069"/>
    </physiologicalReaction>
</comment>